<evidence type="ECO:0000256" key="1">
    <source>
        <dbReference type="SAM" id="MobiDB-lite"/>
    </source>
</evidence>
<dbReference type="Proteomes" id="UP000037136">
    <property type="component" value="Unassembled WGS sequence"/>
</dbReference>
<dbReference type="AlphaFoldDB" id="A0A2A9PF06"/>
<evidence type="ECO:0000313" key="3">
    <source>
        <dbReference type="Proteomes" id="UP000037136"/>
    </source>
</evidence>
<sequence>MRSMRRLADRANPEFLAASASHEGSVFRRRRLRFRRSRRPGSAVQSVVEPASAAGQRAQHPGKPGGEVLAKERCDGGFVGLTGAILDLWRRVRLFVC</sequence>
<organism evidence="2 3">
    <name type="scientific">Ophiocordyceps unilateralis</name>
    <name type="common">Zombie-ant fungus</name>
    <name type="synonym">Torrubia unilateralis</name>
    <dbReference type="NCBI Taxonomy" id="268505"/>
    <lineage>
        <taxon>Eukaryota</taxon>
        <taxon>Fungi</taxon>
        <taxon>Dikarya</taxon>
        <taxon>Ascomycota</taxon>
        <taxon>Pezizomycotina</taxon>
        <taxon>Sordariomycetes</taxon>
        <taxon>Hypocreomycetidae</taxon>
        <taxon>Hypocreales</taxon>
        <taxon>Ophiocordycipitaceae</taxon>
        <taxon>Ophiocordyceps</taxon>
    </lineage>
</organism>
<evidence type="ECO:0000313" key="2">
    <source>
        <dbReference type="EMBL" id="PFH59918.1"/>
    </source>
</evidence>
<feature type="region of interest" description="Disordered" evidence="1">
    <location>
        <begin position="37"/>
        <end position="66"/>
    </location>
</feature>
<comment type="caution">
    <text evidence="2">The sequence shown here is derived from an EMBL/GenBank/DDBJ whole genome shotgun (WGS) entry which is preliminary data.</text>
</comment>
<dbReference type="EMBL" id="LAZP02000164">
    <property type="protein sequence ID" value="PFH59918.1"/>
    <property type="molecule type" value="Genomic_DNA"/>
</dbReference>
<reference evidence="2 3" key="1">
    <citation type="journal article" date="2015" name="BMC Genomics">
        <title>Gene expression during zombie ant biting behavior reflects the complexity underlying fungal parasitic behavioral manipulation.</title>
        <authorList>
            <person name="de Bekker C."/>
            <person name="Ohm R.A."/>
            <person name="Loreto R.G."/>
            <person name="Sebastian A."/>
            <person name="Albert I."/>
            <person name="Merrow M."/>
            <person name="Brachmann A."/>
            <person name="Hughes D.P."/>
        </authorList>
    </citation>
    <scope>NUCLEOTIDE SEQUENCE [LARGE SCALE GENOMIC DNA]</scope>
    <source>
        <strain evidence="2 3">SC16a</strain>
    </source>
</reference>
<proteinExistence type="predicted"/>
<name>A0A2A9PF06_OPHUN</name>
<accession>A0A2A9PF06</accession>
<keyword evidence="3" id="KW-1185">Reference proteome</keyword>
<gene>
    <name evidence="2" type="ORF">XA68_11717</name>
</gene>
<protein>
    <submittedName>
        <fullName evidence="2">Uncharacterized protein</fullName>
    </submittedName>
</protein>
<reference evidence="2 3" key="2">
    <citation type="journal article" date="2017" name="Sci. Rep.">
        <title>Ant-infecting Ophiocordyceps genomes reveal a high diversity of potential behavioral manipulation genes and a possible major role for enterotoxins.</title>
        <authorList>
            <person name="de Bekker C."/>
            <person name="Ohm R.A."/>
            <person name="Evans H.C."/>
            <person name="Brachmann A."/>
            <person name="Hughes D.P."/>
        </authorList>
    </citation>
    <scope>NUCLEOTIDE SEQUENCE [LARGE SCALE GENOMIC DNA]</scope>
    <source>
        <strain evidence="2 3">SC16a</strain>
    </source>
</reference>